<organism evidence="2 3">
    <name type="scientific">Streptomyces noursei</name>
    <name type="common">Streptomyces albulus</name>
    <dbReference type="NCBI Taxonomy" id="1971"/>
    <lineage>
        <taxon>Bacteria</taxon>
        <taxon>Bacillati</taxon>
        <taxon>Actinomycetota</taxon>
        <taxon>Actinomycetes</taxon>
        <taxon>Kitasatosporales</taxon>
        <taxon>Streptomycetaceae</taxon>
        <taxon>Streptomyces</taxon>
    </lineage>
</organism>
<gene>
    <name evidence="2" type="ORF">AOB60_00185</name>
</gene>
<comment type="caution">
    <text evidence="2">The sequence shown here is derived from an EMBL/GenBank/DDBJ whole genome shotgun (WGS) entry which is preliminary data.</text>
</comment>
<reference evidence="3" key="1">
    <citation type="submission" date="2015-09" db="EMBL/GenBank/DDBJ databases">
        <authorList>
            <person name="Graham D.E."/>
            <person name="Mahan K.M."/>
            <person name="Klingeman D.M."/>
            <person name="Fida T."/>
            <person name="Giannone R.J."/>
            <person name="Hettich R.L."/>
            <person name="Parry R.J."/>
            <person name="Spain J.C."/>
        </authorList>
    </citation>
    <scope>NUCLEOTIDE SEQUENCE [LARGE SCALE GENOMIC DNA]</scope>
    <source>
        <strain evidence="3">JCM 4701</strain>
    </source>
</reference>
<feature type="domain" description="DUF6881" evidence="1">
    <location>
        <begin position="115"/>
        <end position="196"/>
    </location>
</feature>
<dbReference type="InterPro" id="IPR049248">
    <property type="entry name" value="DUF6881"/>
</dbReference>
<dbReference type="AlphaFoldDB" id="A0A2N8PQV1"/>
<evidence type="ECO:0000313" key="3">
    <source>
        <dbReference type="Proteomes" id="UP000236047"/>
    </source>
</evidence>
<keyword evidence="3" id="KW-1185">Reference proteome</keyword>
<accession>A0A2N8PQV1</accession>
<name>A0A2N8PQV1_STRNR</name>
<sequence length="241" mass="27830">MPEKSEDVPVVVFPDVDPELPLTHPAIAMHLGIAKFTEGNVSEVLRRVVRLNEVFGFYPSEAITEGLVRRHIGQSLNWGLTQPEEFDEKITDIEYEHRHGKPRVVFVHIRIERPRPDQPCDIYQDIIQKSGEESRRVEVYEDGRHLWVEGNDDGTGRTDWEEAYAFPGLVILNARHGQIAKFIDESRFEKLWTRATSLDCAWIREGGHPCARQRDEEAHPWCGEHMGIARVLFPRLFEDAN</sequence>
<dbReference type="Pfam" id="PF21812">
    <property type="entry name" value="DUF6881"/>
    <property type="match status" value="1"/>
</dbReference>
<evidence type="ECO:0000259" key="1">
    <source>
        <dbReference type="Pfam" id="PF21812"/>
    </source>
</evidence>
<dbReference type="Proteomes" id="UP000236047">
    <property type="component" value="Unassembled WGS sequence"/>
</dbReference>
<dbReference type="RefSeq" id="WP_102922292.1">
    <property type="nucleotide sequence ID" value="NZ_LJSN01000001.1"/>
</dbReference>
<protein>
    <recommendedName>
        <fullName evidence="1">DUF6881 domain-containing protein</fullName>
    </recommendedName>
</protein>
<dbReference type="EMBL" id="LJSN01000001">
    <property type="protein sequence ID" value="PNE43403.1"/>
    <property type="molecule type" value="Genomic_DNA"/>
</dbReference>
<evidence type="ECO:0000313" key="2">
    <source>
        <dbReference type="EMBL" id="PNE43403.1"/>
    </source>
</evidence>
<proteinExistence type="predicted"/>